<dbReference type="Pfam" id="PF08583">
    <property type="entry name" value="Cmc1"/>
    <property type="match status" value="1"/>
</dbReference>
<dbReference type="InterPro" id="IPR013892">
    <property type="entry name" value="Cyt_c_biogenesis_Cmc1-like"/>
</dbReference>
<proteinExistence type="inferred from homology"/>
<reference evidence="5" key="1">
    <citation type="submission" date="2016-04" db="EMBL/GenBank/DDBJ databases">
        <title>Comparative genomics of biotechnologically important yeasts.</title>
        <authorList>
            <consortium name="DOE Joint Genome Institute"/>
            <person name="Riley R."/>
            <person name="Haridas S."/>
            <person name="Wolfe K.H."/>
            <person name="Lopes M.R."/>
            <person name="Hittinger C.T."/>
            <person name="Goker M."/>
            <person name="Salamov A."/>
            <person name="Wisecaver J."/>
            <person name="Long T.M."/>
            <person name="Aerts A.L."/>
            <person name="Barry K."/>
            <person name="Choi C."/>
            <person name="Clum A."/>
            <person name="Coughlan A.Y."/>
            <person name="Deshpande S."/>
            <person name="Douglass A.P."/>
            <person name="Hanson S.J."/>
            <person name="Klenk H.-P."/>
            <person name="Labutti K."/>
            <person name="Lapidus A."/>
            <person name="Lindquist E."/>
            <person name="Lipzen A."/>
            <person name="Meier-Kolthoff J.P."/>
            <person name="Ohm R.A."/>
            <person name="Otillar R.P."/>
            <person name="Pangilinan J."/>
            <person name="Peng Y."/>
            <person name="Rokas A."/>
            <person name="Rosa C.A."/>
            <person name="Scheuner C."/>
            <person name="Sibirny A.A."/>
            <person name="Slot J.C."/>
            <person name="Stielow J.B."/>
            <person name="Sun H."/>
            <person name="Kurtzman C.P."/>
            <person name="Blackwell M."/>
            <person name="Grigoriev I.V."/>
            <person name="Jeffries T.W."/>
        </authorList>
    </citation>
    <scope>NUCLEOTIDE SEQUENCE [LARGE SCALE GENOMIC DNA]</scope>
    <source>
        <strain evidence="5">NRRL YB-2248</strain>
    </source>
</reference>
<dbReference type="Proteomes" id="UP000094801">
    <property type="component" value="Unassembled WGS sequence"/>
</dbReference>
<keyword evidence="5" id="KW-1185">Reference proteome</keyword>
<keyword evidence="3" id="KW-0143">Chaperone</keyword>
<evidence type="ECO:0000256" key="1">
    <source>
        <dbReference type="ARBA" id="ARBA00007347"/>
    </source>
</evidence>
<evidence type="ECO:0000256" key="3">
    <source>
        <dbReference type="RuleBase" id="RU364104"/>
    </source>
</evidence>
<name>A0A1E4T6C7_9ASCO</name>
<comment type="similarity">
    <text evidence="1 3">Belongs to the CMC family.</text>
</comment>
<gene>
    <name evidence="4" type="ORF">CANARDRAFT_91528</name>
</gene>
<keyword evidence="3" id="KW-0999">Mitochondrion inner membrane</keyword>
<dbReference type="EMBL" id="KV453848">
    <property type="protein sequence ID" value="ODV87313.1"/>
    <property type="molecule type" value="Genomic_DNA"/>
</dbReference>
<dbReference type="STRING" id="983967.A0A1E4T6C7"/>
<evidence type="ECO:0000256" key="2">
    <source>
        <dbReference type="ARBA" id="ARBA00023157"/>
    </source>
</evidence>
<keyword evidence="3" id="KW-0472">Membrane</keyword>
<accession>A0A1E4T6C7</accession>
<dbReference type="AlphaFoldDB" id="A0A1E4T6C7"/>
<comment type="subcellular location">
    <subcellularLocation>
        <location evidence="3">Mitochondrion inner membrane</location>
    </subcellularLocation>
</comment>
<protein>
    <recommendedName>
        <fullName evidence="3">COX assembly mitochondrial protein</fullName>
    </recommendedName>
</protein>
<sequence>MHPMLDRDKFMRCEDLIDQLEECHRSDFFEKAFGKCNIIKQDLTNCLHNARLAADREKILERRKKNKEFEMKKKQMEEEEYGKNGYLKKVIEQEYQKKHKQASDN</sequence>
<comment type="function">
    <text evidence="3">Required for mitochondrial cytochrome c oxidase (COX) assembly and respiration.</text>
</comment>
<evidence type="ECO:0000313" key="4">
    <source>
        <dbReference type="EMBL" id="ODV87313.1"/>
    </source>
</evidence>
<keyword evidence="2" id="KW-1015">Disulfide bond</keyword>
<evidence type="ECO:0000313" key="5">
    <source>
        <dbReference type="Proteomes" id="UP000094801"/>
    </source>
</evidence>
<organism evidence="4 5">
    <name type="scientific">[Candida] arabinofermentans NRRL YB-2248</name>
    <dbReference type="NCBI Taxonomy" id="983967"/>
    <lineage>
        <taxon>Eukaryota</taxon>
        <taxon>Fungi</taxon>
        <taxon>Dikarya</taxon>
        <taxon>Ascomycota</taxon>
        <taxon>Saccharomycotina</taxon>
        <taxon>Pichiomycetes</taxon>
        <taxon>Pichiales</taxon>
        <taxon>Pichiaceae</taxon>
        <taxon>Ogataea</taxon>
        <taxon>Ogataea/Candida clade</taxon>
    </lineage>
</organism>
<dbReference type="GO" id="GO:0005743">
    <property type="term" value="C:mitochondrial inner membrane"/>
    <property type="evidence" value="ECO:0007669"/>
    <property type="project" value="UniProtKB-SubCell"/>
</dbReference>
<keyword evidence="3" id="KW-0496">Mitochondrion</keyword>
<dbReference type="OrthoDB" id="532630at2759"/>